<protein>
    <submittedName>
        <fullName evidence="2">Uncharacterized protein</fullName>
    </submittedName>
</protein>
<accession>A0A3S0ZGH3</accession>
<evidence type="ECO:0000313" key="3">
    <source>
        <dbReference type="Proteomes" id="UP000271974"/>
    </source>
</evidence>
<name>A0A3S0ZGH3_ELYCH</name>
<organism evidence="2 3">
    <name type="scientific">Elysia chlorotica</name>
    <name type="common">Eastern emerald elysia</name>
    <name type="synonym">Sea slug</name>
    <dbReference type="NCBI Taxonomy" id="188477"/>
    <lineage>
        <taxon>Eukaryota</taxon>
        <taxon>Metazoa</taxon>
        <taxon>Spiralia</taxon>
        <taxon>Lophotrochozoa</taxon>
        <taxon>Mollusca</taxon>
        <taxon>Gastropoda</taxon>
        <taxon>Heterobranchia</taxon>
        <taxon>Euthyneura</taxon>
        <taxon>Panpulmonata</taxon>
        <taxon>Sacoglossa</taxon>
        <taxon>Placobranchoidea</taxon>
        <taxon>Plakobranchidae</taxon>
        <taxon>Elysia</taxon>
    </lineage>
</organism>
<evidence type="ECO:0000313" key="2">
    <source>
        <dbReference type="EMBL" id="RUS74300.1"/>
    </source>
</evidence>
<feature type="non-terminal residue" evidence="2">
    <location>
        <position position="126"/>
    </location>
</feature>
<sequence>FVHAYRERLRLHHDLPGDTIGHQASCEGVDDGEFQERGEHEGQTSGHPHIYGFDVRHLATHLGERGDRDGLHVGHGEHGEDPQRDPGRHGAHVQAERDPGEHHDQGGRDVQLDHVEPHAAVQLQVN</sequence>
<feature type="region of interest" description="Disordered" evidence="1">
    <location>
        <begin position="16"/>
        <end position="112"/>
    </location>
</feature>
<dbReference type="Proteomes" id="UP000271974">
    <property type="component" value="Unassembled WGS sequence"/>
</dbReference>
<gene>
    <name evidence="2" type="ORF">EGW08_017937</name>
</gene>
<reference evidence="2 3" key="1">
    <citation type="submission" date="2019-01" db="EMBL/GenBank/DDBJ databases">
        <title>A draft genome assembly of the solar-powered sea slug Elysia chlorotica.</title>
        <authorList>
            <person name="Cai H."/>
            <person name="Li Q."/>
            <person name="Fang X."/>
            <person name="Li J."/>
            <person name="Curtis N.E."/>
            <person name="Altenburger A."/>
            <person name="Shibata T."/>
            <person name="Feng M."/>
            <person name="Maeda T."/>
            <person name="Schwartz J.A."/>
            <person name="Shigenobu S."/>
            <person name="Lundholm N."/>
            <person name="Nishiyama T."/>
            <person name="Yang H."/>
            <person name="Hasebe M."/>
            <person name="Li S."/>
            <person name="Pierce S.K."/>
            <person name="Wang J."/>
        </authorList>
    </citation>
    <scope>NUCLEOTIDE SEQUENCE [LARGE SCALE GENOMIC DNA]</scope>
    <source>
        <strain evidence="2">EC2010</strain>
        <tissue evidence="2">Whole organism of an adult</tissue>
    </source>
</reference>
<proteinExistence type="predicted"/>
<evidence type="ECO:0000256" key="1">
    <source>
        <dbReference type="SAM" id="MobiDB-lite"/>
    </source>
</evidence>
<keyword evidence="3" id="KW-1185">Reference proteome</keyword>
<dbReference type="AlphaFoldDB" id="A0A3S0ZGH3"/>
<comment type="caution">
    <text evidence="2">The sequence shown here is derived from an EMBL/GenBank/DDBJ whole genome shotgun (WGS) entry which is preliminary data.</text>
</comment>
<feature type="non-terminal residue" evidence="2">
    <location>
        <position position="1"/>
    </location>
</feature>
<dbReference type="EMBL" id="RQTK01000845">
    <property type="protein sequence ID" value="RUS74300.1"/>
    <property type="molecule type" value="Genomic_DNA"/>
</dbReference>
<feature type="compositionally biased region" description="Basic and acidic residues" evidence="1">
    <location>
        <begin position="54"/>
        <end position="112"/>
    </location>
</feature>